<accession>A0A1W1BTS8</accession>
<protein>
    <recommendedName>
        <fullName evidence="1">Putative restriction endonuclease domain-containing protein</fullName>
    </recommendedName>
</protein>
<gene>
    <name evidence="2" type="ORF">MNB_SV-6-295</name>
</gene>
<evidence type="ECO:0000259" key="1">
    <source>
        <dbReference type="Pfam" id="PF05685"/>
    </source>
</evidence>
<sequence length="72" mass="8609">MDAVKYDEFQHFTYDDYKNWEGRWELIEGVAYSMSPASYPKHQRVVAYIWRELSSNLDSGNEKCEVYISPTY</sequence>
<feature type="domain" description="Putative restriction endonuclease" evidence="1">
    <location>
        <begin position="15"/>
        <end position="69"/>
    </location>
</feature>
<evidence type="ECO:0000313" key="2">
    <source>
        <dbReference type="EMBL" id="SFV56861.1"/>
    </source>
</evidence>
<dbReference type="InterPro" id="IPR011335">
    <property type="entry name" value="Restrct_endonuc-II-like"/>
</dbReference>
<organism evidence="2">
    <name type="scientific">hydrothermal vent metagenome</name>
    <dbReference type="NCBI Taxonomy" id="652676"/>
    <lineage>
        <taxon>unclassified sequences</taxon>
        <taxon>metagenomes</taxon>
        <taxon>ecological metagenomes</taxon>
    </lineage>
</organism>
<dbReference type="SUPFAM" id="SSF52980">
    <property type="entry name" value="Restriction endonuclease-like"/>
    <property type="match status" value="1"/>
</dbReference>
<dbReference type="EMBL" id="FPHC01000040">
    <property type="protein sequence ID" value="SFV56861.1"/>
    <property type="molecule type" value="Genomic_DNA"/>
</dbReference>
<dbReference type="InterPro" id="IPR008538">
    <property type="entry name" value="Uma2"/>
</dbReference>
<proteinExistence type="predicted"/>
<dbReference type="Gene3D" id="3.90.1570.10">
    <property type="entry name" value="tt1808, chain A"/>
    <property type="match status" value="1"/>
</dbReference>
<dbReference type="Pfam" id="PF05685">
    <property type="entry name" value="Uma2"/>
    <property type="match status" value="1"/>
</dbReference>
<dbReference type="AlphaFoldDB" id="A0A1W1BTS8"/>
<dbReference type="InterPro" id="IPR012296">
    <property type="entry name" value="Nuclease_put_TT1808"/>
</dbReference>
<reference evidence="2" key="1">
    <citation type="submission" date="2016-10" db="EMBL/GenBank/DDBJ databases">
        <authorList>
            <person name="de Groot N.N."/>
        </authorList>
    </citation>
    <scope>NUCLEOTIDE SEQUENCE</scope>
</reference>
<name>A0A1W1BTS8_9ZZZZ</name>